<feature type="binding site" evidence="6 7">
    <location>
        <position position="106"/>
    </location>
    <ligand>
        <name>FMN</name>
        <dbReference type="ChEBI" id="CHEBI:58210"/>
    </ligand>
</feature>
<feature type="binding site" evidence="6">
    <location>
        <begin position="192"/>
        <end position="194"/>
    </location>
    <ligand>
        <name>substrate</name>
    </ligand>
</feature>
<keyword evidence="12" id="KW-1185">Reference proteome</keyword>
<keyword evidence="2 6" id="KW-0285">Flavoprotein</keyword>
<dbReference type="PANTHER" id="PTHR10851:SF0">
    <property type="entry name" value="PYRIDOXINE-5'-PHOSPHATE OXIDASE"/>
    <property type="match status" value="1"/>
</dbReference>
<evidence type="ECO:0000259" key="9">
    <source>
        <dbReference type="Pfam" id="PF01243"/>
    </source>
</evidence>
<feature type="binding site" evidence="6 7">
    <location>
        <begin position="77"/>
        <end position="78"/>
    </location>
    <ligand>
        <name>FMN</name>
        <dbReference type="ChEBI" id="CHEBI:58210"/>
    </ligand>
</feature>
<feature type="binding site" evidence="6 7">
    <location>
        <begin position="62"/>
        <end position="67"/>
    </location>
    <ligand>
        <name>FMN</name>
        <dbReference type="ChEBI" id="CHEBI:58210"/>
    </ligand>
</feature>
<comment type="catalytic activity">
    <reaction evidence="6">
        <text>pyridoxamine 5'-phosphate + O2 + H2O = pyridoxal 5'-phosphate + H2O2 + NH4(+)</text>
        <dbReference type="Rhea" id="RHEA:15817"/>
        <dbReference type="ChEBI" id="CHEBI:15377"/>
        <dbReference type="ChEBI" id="CHEBI:15379"/>
        <dbReference type="ChEBI" id="CHEBI:16240"/>
        <dbReference type="ChEBI" id="CHEBI:28938"/>
        <dbReference type="ChEBI" id="CHEBI:58451"/>
        <dbReference type="ChEBI" id="CHEBI:597326"/>
        <dbReference type="EC" id="1.4.3.5"/>
    </reaction>
</comment>
<reference evidence="11" key="1">
    <citation type="submission" date="2022-06" db="EMBL/GenBank/DDBJ databases">
        <title>Isolation and Genomics of Futiania mangrovii gen. nov., sp. nov., a Rare and Metabolically-versatile member in the Class Alphaproteobacteria.</title>
        <authorList>
            <person name="Liu L."/>
            <person name="Huang W.-C."/>
            <person name="Pan J."/>
            <person name="Li J."/>
            <person name="Huang Y."/>
            <person name="Du H."/>
            <person name="Liu Y."/>
            <person name="Li M."/>
        </authorList>
    </citation>
    <scope>NUCLEOTIDE SEQUENCE</scope>
    <source>
        <strain evidence="11">FT118</strain>
    </source>
</reference>
<dbReference type="HAMAP" id="MF_01629">
    <property type="entry name" value="PdxH"/>
    <property type="match status" value="1"/>
</dbReference>
<dbReference type="PANTHER" id="PTHR10851">
    <property type="entry name" value="PYRIDOXINE-5-PHOSPHATE OXIDASE"/>
    <property type="match status" value="1"/>
</dbReference>
<feature type="binding site" evidence="6 7">
    <location>
        <position position="186"/>
    </location>
    <ligand>
        <name>FMN</name>
        <dbReference type="ChEBI" id="CHEBI:58210"/>
    </ligand>
</feature>
<comment type="caution">
    <text evidence="6">Lacks conserved residue(s) required for the propagation of feature annotation.</text>
</comment>
<comment type="subunit">
    <text evidence="6">Homodimer.</text>
</comment>
<dbReference type="AlphaFoldDB" id="A0A9J6PG52"/>
<evidence type="ECO:0000256" key="8">
    <source>
        <dbReference type="SAM" id="MobiDB-lite"/>
    </source>
</evidence>
<feature type="domain" description="Pyridoxamine 5'-phosphate oxidase N-terminal" evidence="9">
    <location>
        <begin position="36"/>
        <end position="158"/>
    </location>
</feature>
<comment type="caution">
    <text evidence="11">The sequence shown here is derived from an EMBL/GenBank/DDBJ whole genome shotgun (WGS) entry which is preliminary data.</text>
</comment>
<dbReference type="Gene3D" id="2.30.110.10">
    <property type="entry name" value="Electron Transport, Fmn-binding Protein, Chain A"/>
    <property type="match status" value="1"/>
</dbReference>
<feature type="binding site" evidence="6 7">
    <location>
        <position position="84"/>
    </location>
    <ligand>
        <name>FMN</name>
        <dbReference type="ChEBI" id="CHEBI:58210"/>
    </ligand>
</feature>
<dbReference type="NCBIfam" id="NF004231">
    <property type="entry name" value="PRK05679.1"/>
    <property type="match status" value="1"/>
</dbReference>
<comment type="pathway">
    <text evidence="6">Cofactor metabolism; pyridoxal 5'-phosphate salvage; pyridoxal 5'-phosphate from pyridoxine 5'-phosphate: step 1/1.</text>
</comment>
<feature type="binding site" evidence="6 7">
    <location>
        <begin position="141"/>
        <end position="142"/>
    </location>
    <ligand>
        <name>FMN</name>
        <dbReference type="ChEBI" id="CHEBI:58210"/>
    </ligand>
</feature>
<dbReference type="SUPFAM" id="SSF50475">
    <property type="entry name" value="FMN-binding split barrel"/>
    <property type="match status" value="1"/>
</dbReference>
<feature type="binding site" evidence="6">
    <location>
        <position position="132"/>
    </location>
    <ligand>
        <name>substrate</name>
    </ligand>
</feature>
<dbReference type="InterPro" id="IPR019576">
    <property type="entry name" value="Pyridoxamine_oxidase_dimer_C"/>
</dbReference>
<dbReference type="GO" id="GO:0010181">
    <property type="term" value="F:FMN binding"/>
    <property type="evidence" value="ECO:0007669"/>
    <property type="project" value="UniProtKB-UniRule"/>
</dbReference>
<evidence type="ECO:0000259" key="10">
    <source>
        <dbReference type="Pfam" id="PF10590"/>
    </source>
</evidence>
<dbReference type="Pfam" id="PF10590">
    <property type="entry name" value="PNP_phzG_C"/>
    <property type="match status" value="1"/>
</dbReference>
<name>A0A9J6PG52_9PROT</name>
<comment type="function">
    <text evidence="6">Catalyzes the oxidation of either pyridoxine 5'-phosphate (PNP) or pyridoxamine 5'-phosphate (PMP) into pyridoxal 5'-phosphate (PLP).</text>
</comment>
<feature type="region of interest" description="Disordered" evidence="8">
    <location>
        <begin position="1"/>
        <end position="25"/>
    </location>
</feature>
<dbReference type="Pfam" id="PF01243">
    <property type="entry name" value="PNPOx_N"/>
    <property type="match status" value="1"/>
</dbReference>
<evidence type="ECO:0000256" key="4">
    <source>
        <dbReference type="ARBA" id="ARBA00023002"/>
    </source>
</evidence>
<keyword evidence="4 6" id="KW-0560">Oxidoreductase</keyword>
<proteinExistence type="inferred from homology"/>
<evidence type="ECO:0000313" key="11">
    <source>
        <dbReference type="EMBL" id="MCP1337462.1"/>
    </source>
</evidence>
<feature type="compositionally biased region" description="Basic and acidic residues" evidence="8">
    <location>
        <begin position="1"/>
        <end position="14"/>
    </location>
</feature>
<keyword evidence="3 6" id="KW-0288">FMN</keyword>
<sequence>MKIPKADPRQHDPALNEAPPIEGDDPFRLFEEWFEEARSAEPADPNAMSLATVGPGGMPNVRMVLLKEASPAGFVFYTNLDSEKGEELAATPKAALCFHWKSLLRQVRVQGPVVPVSAEEADAYYASRDRGSRIGAWASKQSRPLESRFALQAEVAKTAARYAVGEIPRPPFWSGFRVVPTRIEFWKNGAFRLHDRLVFRRPDAASPWTAVRLYP</sequence>
<dbReference type="Proteomes" id="UP001055804">
    <property type="component" value="Unassembled WGS sequence"/>
</dbReference>
<accession>A0A9J6PG52</accession>
<protein>
    <recommendedName>
        <fullName evidence="6">Pyridoxine/pyridoxamine 5'-phosphate oxidase</fullName>
        <ecNumber evidence="6">1.4.3.5</ecNumber>
    </recommendedName>
    <alternativeName>
        <fullName evidence="6">PNP/PMP oxidase</fullName>
        <shortName evidence="6">PNPOx</shortName>
    </alternativeName>
    <alternativeName>
        <fullName evidence="6">Pyridoxal 5'-phosphate synthase</fullName>
    </alternativeName>
</protein>
<evidence type="ECO:0000256" key="1">
    <source>
        <dbReference type="ARBA" id="ARBA00007301"/>
    </source>
</evidence>
<gene>
    <name evidence="6 11" type="primary">pdxH</name>
    <name evidence="11" type="ORF">NJQ99_13650</name>
</gene>
<evidence type="ECO:0000256" key="7">
    <source>
        <dbReference type="PIRSR" id="PIRSR000190-2"/>
    </source>
</evidence>
<dbReference type="InterPro" id="IPR012349">
    <property type="entry name" value="Split_barrel_FMN-bd"/>
</dbReference>
<comment type="similarity">
    <text evidence="1 6">Belongs to the pyridoxamine 5'-phosphate oxidase family.</text>
</comment>
<keyword evidence="5 6" id="KW-0664">Pyridoxine biosynthesis</keyword>
<feature type="binding site" evidence="6">
    <location>
        <position position="128"/>
    </location>
    <ligand>
        <name>substrate</name>
    </ligand>
</feature>
<dbReference type="GO" id="GO:0004733">
    <property type="term" value="F:pyridoxamine phosphate oxidase activity"/>
    <property type="evidence" value="ECO:0007669"/>
    <property type="project" value="UniProtKB-UniRule"/>
</dbReference>
<organism evidence="11 12">
    <name type="scientific">Futiania mangrovi</name>
    <dbReference type="NCBI Taxonomy" id="2959716"/>
    <lineage>
        <taxon>Bacteria</taxon>
        <taxon>Pseudomonadati</taxon>
        <taxon>Pseudomonadota</taxon>
        <taxon>Alphaproteobacteria</taxon>
        <taxon>Futianiales</taxon>
        <taxon>Futianiaceae</taxon>
        <taxon>Futiania</taxon>
    </lineage>
</organism>
<comment type="catalytic activity">
    <reaction evidence="6">
        <text>pyridoxine 5'-phosphate + O2 = pyridoxal 5'-phosphate + H2O2</text>
        <dbReference type="Rhea" id="RHEA:15149"/>
        <dbReference type="ChEBI" id="CHEBI:15379"/>
        <dbReference type="ChEBI" id="CHEBI:16240"/>
        <dbReference type="ChEBI" id="CHEBI:58589"/>
        <dbReference type="ChEBI" id="CHEBI:597326"/>
        <dbReference type="EC" id="1.4.3.5"/>
    </reaction>
</comment>
<dbReference type="InterPro" id="IPR011576">
    <property type="entry name" value="Pyridox_Oxase_N"/>
</dbReference>
<comment type="cofactor">
    <cofactor evidence="6 7">
        <name>FMN</name>
        <dbReference type="ChEBI" id="CHEBI:58210"/>
    </cofactor>
    <text evidence="6 7">Binds 1 FMN per subunit.</text>
</comment>
<dbReference type="PIRSF" id="PIRSF000190">
    <property type="entry name" value="Pyd_amn-ph_oxd"/>
    <property type="match status" value="1"/>
</dbReference>
<evidence type="ECO:0000256" key="3">
    <source>
        <dbReference type="ARBA" id="ARBA00022643"/>
    </source>
</evidence>
<evidence type="ECO:0000256" key="5">
    <source>
        <dbReference type="ARBA" id="ARBA00023096"/>
    </source>
</evidence>
<comment type="pathway">
    <text evidence="6">Cofactor metabolism; pyridoxal 5'-phosphate salvage; pyridoxal 5'-phosphate from pyridoxamine 5'-phosphate: step 1/1.</text>
</comment>
<feature type="binding site" evidence="6">
    <location>
        <position position="67"/>
    </location>
    <ligand>
        <name>substrate</name>
    </ligand>
</feature>
<evidence type="ECO:0000256" key="6">
    <source>
        <dbReference type="HAMAP-Rule" id="MF_01629"/>
    </source>
</evidence>
<dbReference type="RefSeq" id="WP_269333427.1">
    <property type="nucleotide sequence ID" value="NZ_JAMZFT010000003.1"/>
</dbReference>
<evidence type="ECO:0000256" key="2">
    <source>
        <dbReference type="ARBA" id="ARBA00022630"/>
    </source>
</evidence>
<dbReference type="GO" id="GO:0008615">
    <property type="term" value="P:pyridoxine biosynthetic process"/>
    <property type="evidence" value="ECO:0007669"/>
    <property type="project" value="UniProtKB-UniRule"/>
</dbReference>
<dbReference type="EMBL" id="JAMZFT010000003">
    <property type="protein sequence ID" value="MCP1337462.1"/>
    <property type="molecule type" value="Genomic_DNA"/>
</dbReference>
<dbReference type="NCBIfam" id="TIGR00558">
    <property type="entry name" value="pdxH"/>
    <property type="match status" value="1"/>
</dbReference>
<feature type="domain" description="Pyridoxine 5'-phosphate oxidase dimerisation C-terminal" evidence="10">
    <location>
        <begin position="173"/>
        <end position="215"/>
    </location>
</feature>
<dbReference type="EC" id="1.4.3.5" evidence="6"/>
<feature type="binding site" evidence="6">
    <location>
        <position position="124"/>
    </location>
    <ligand>
        <name>substrate</name>
    </ligand>
</feature>
<dbReference type="InterPro" id="IPR000659">
    <property type="entry name" value="Pyridox_Oxase"/>
</dbReference>
<evidence type="ECO:0000313" key="12">
    <source>
        <dbReference type="Proteomes" id="UP001055804"/>
    </source>
</evidence>
<feature type="binding site" evidence="6 7">
    <location>
        <position position="196"/>
    </location>
    <ligand>
        <name>FMN</name>
        <dbReference type="ChEBI" id="CHEBI:58210"/>
    </ligand>
</feature>